<evidence type="ECO:0000313" key="1">
    <source>
        <dbReference type="EMBL" id="TYP86858.1"/>
    </source>
</evidence>
<protein>
    <submittedName>
        <fullName evidence="1">Uncharacterized protein</fullName>
    </submittedName>
</protein>
<name>A0A5S5CV46_9ACTN</name>
<dbReference type="Pfam" id="PF20212">
    <property type="entry name" value="DUF6572"/>
    <property type="match status" value="1"/>
</dbReference>
<sequence>MSVREAHTVDQIARSPEGLLVLIATEDRPYTPEAAPALAEELRVKLNTYIYGVKSGQIHERRPGEPMSVVLYTASHPPAEVLQILEVAGQVLAEDGVGVDWRLLEMPERTYVDVLQEMAASLRQAAPADWTSLTYYATVIGPKRRDSFDVTTPSGNVRLPGGPEDVRNALDELKRLMWTPEKGAWIGVQLVLDRESGQLEPGFNYSIEPVGEPLAAEVLTEELRHFPRPPGALPDWWAERIGEQG</sequence>
<gene>
    <name evidence="1" type="ORF">BD833_108143</name>
</gene>
<dbReference type="AlphaFoldDB" id="A0A5S5CV46"/>
<accession>A0A5S5CV46</accession>
<dbReference type="RefSeq" id="WP_166533672.1">
    <property type="nucleotide sequence ID" value="NZ_VNHW01000008.1"/>
</dbReference>
<dbReference type="Proteomes" id="UP000322499">
    <property type="component" value="Unassembled WGS sequence"/>
</dbReference>
<dbReference type="EMBL" id="VNHW01000008">
    <property type="protein sequence ID" value="TYP86858.1"/>
    <property type="molecule type" value="Genomic_DNA"/>
</dbReference>
<reference evidence="1 2" key="1">
    <citation type="submission" date="2019-07" db="EMBL/GenBank/DDBJ databases">
        <title>Genomic Encyclopedia of Archaeal and Bacterial Type Strains, Phase II (KMG-II): from individual species to whole genera.</title>
        <authorList>
            <person name="Goeker M."/>
        </authorList>
    </citation>
    <scope>NUCLEOTIDE SEQUENCE [LARGE SCALE GENOMIC DNA]</scope>
    <source>
        <strain evidence="1 2">DSM 46842</strain>
    </source>
</reference>
<evidence type="ECO:0000313" key="2">
    <source>
        <dbReference type="Proteomes" id="UP000322499"/>
    </source>
</evidence>
<proteinExistence type="predicted"/>
<dbReference type="SUPFAM" id="SSF160424">
    <property type="entry name" value="BH3703-like"/>
    <property type="match status" value="1"/>
</dbReference>
<dbReference type="InterPro" id="IPR036170">
    <property type="entry name" value="YezG-like_sf"/>
</dbReference>
<keyword evidence="2" id="KW-1185">Reference proteome</keyword>
<organism evidence="1 2">
    <name type="scientific">Blastococcus xanthinilyticus</name>
    <dbReference type="NCBI Taxonomy" id="1564164"/>
    <lineage>
        <taxon>Bacteria</taxon>
        <taxon>Bacillati</taxon>
        <taxon>Actinomycetota</taxon>
        <taxon>Actinomycetes</taxon>
        <taxon>Geodermatophilales</taxon>
        <taxon>Geodermatophilaceae</taxon>
        <taxon>Blastococcus</taxon>
    </lineage>
</organism>
<comment type="caution">
    <text evidence="1">The sequence shown here is derived from an EMBL/GenBank/DDBJ whole genome shotgun (WGS) entry which is preliminary data.</text>
</comment>
<dbReference type="InterPro" id="IPR046702">
    <property type="entry name" value="DUF6572"/>
</dbReference>